<gene>
    <name evidence="11" type="ORF">SAMN05660657_02039</name>
</gene>
<dbReference type="AlphaFoldDB" id="A0A1I6ZK10"/>
<accession>A0A1I6ZK10</accession>
<feature type="compositionally biased region" description="Basic and acidic residues" evidence="8">
    <location>
        <begin position="308"/>
        <end position="319"/>
    </location>
</feature>
<dbReference type="PANTHER" id="PTHR43289:SF6">
    <property type="entry name" value="SERINE_THREONINE-PROTEIN KINASE NEKL-3"/>
    <property type="match status" value="1"/>
</dbReference>
<dbReference type="Gene3D" id="1.10.510.10">
    <property type="entry name" value="Transferase(Phosphotransferase) domain 1"/>
    <property type="match status" value="1"/>
</dbReference>
<feature type="transmembrane region" description="Helical" evidence="9">
    <location>
        <begin position="327"/>
        <end position="348"/>
    </location>
</feature>
<name>A0A1I6ZK10_9ACTN</name>
<reference evidence="12" key="1">
    <citation type="submission" date="2016-10" db="EMBL/GenBank/DDBJ databases">
        <authorList>
            <person name="Varghese N."/>
            <person name="Submissions S."/>
        </authorList>
    </citation>
    <scope>NUCLEOTIDE SEQUENCE [LARGE SCALE GENOMIC DNA]</scope>
    <source>
        <strain evidence="12">DSM 46136</strain>
    </source>
</reference>
<dbReference type="InterPro" id="IPR011009">
    <property type="entry name" value="Kinase-like_dom_sf"/>
</dbReference>
<dbReference type="CDD" id="cd14014">
    <property type="entry name" value="STKc_PknB_like"/>
    <property type="match status" value="1"/>
</dbReference>
<feature type="region of interest" description="Disordered" evidence="8">
    <location>
        <begin position="279"/>
        <end position="324"/>
    </location>
</feature>
<evidence type="ECO:0000313" key="12">
    <source>
        <dbReference type="Proteomes" id="UP000199546"/>
    </source>
</evidence>
<evidence type="ECO:0000256" key="9">
    <source>
        <dbReference type="SAM" id="Phobius"/>
    </source>
</evidence>
<keyword evidence="9" id="KW-0472">Membrane</keyword>
<evidence type="ECO:0000259" key="10">
    <source>
        <dbReference type="PROSITE" id="PS50011"/>
    </source>
</evidence>
<dbReference type="GO" id="GO:0005524">
    <property type="term" value="F:ATP binding"/>
    <property type="evidence" value="ECO:0007669"/>
    <property type="project" value="UniProtKB-UniRule"/>
</dbReference>
<dbReference type="RefSeq" id="WP_093579265.1">
    <property type="nucleotide sequence ID" value="NZ_FPBA01000005.1"/>
</dbReference>
<keyword evidence="5 11" id="KW-0418">Kinase</keyword>
<feature type="compositionally biased region" description="Low complexity" evidence="8">
    <location>
        <begin position="360"/>
        <end position="369"/>
    </location>
</feature>
<feature type="compositionally biased region" description="Gly residues" evidence="8">
    <location>
        <begin position="370"/>
        <end position="386"/>
    </location>
</feature>
<evidence type="ECO:0000256" key="4">
    <source>
        <dbReference type="ARBA" id="ARBA00022741"/>
    </source>
</evidence>
<dbReference type="SMART" id="SM00220">
    <property type="entry name" value="S_TKc"/>
    <property type="match status" value="1"/>
</dbReference>
<dbReference type="Pfam" id="PF00069">
    <property type="entry name" value="Pkinase"/>
    <property type="match status" value="1"/>
</dbReference>
<evidence type="ECO:0000256" key="3">
    <source>
        <dbReference type="ARBA" id="ARBA00022679"/>
    </source>
</evidence>
<evidence type="ECO:0000256" key="1">
    <source>
        <dbReference type="ARBA" id="ARBA00012513"/>
    </source>
</evidence>
<feature type="region of interest" description="Disordered" evidence="8">
    <location>
        <begin position="354"/>
        <end position="390"/>
    </location>
</feature>
<dbReference type="PROSITE" id="PS00108">
    <property type="entry name" value="PROTEIN_KINASE_ST"/>
    <property type="match status" value="1"/>
</dbReference>
<keyword evidence="6 7" id="KW-0067">ATP-binding</keyword>
<evidence type="ECO:0000256" key="6">
    <source>
        <dbReference type="ARBA" id="ARBA00022840"/>
    </source>
</evidence>
<dbReference type="InterPro" id="IPR017441">
    <property type="entry name" value="Protein_kinase_ATP_BS"/>
</dbReference>
<keyword evidence="2" id="KW-0723">Serine/threonine-protein kinase</keyword>
<dbReference type="FunFam" id="1.10.510.10:FF:000021">
    <property type="entry name" value="Serine/threonine protein kinase"/>
    <property type="match status" value="1"/>
</dbReference>
<evidence type="ECO:0000313" key="11">
    <source>
        <dbReference type="EMBL" id="SFT62965.1"/>
    </source>
</evidence>
<organism evidence="11 12">
    <name type="scientific">Geodermatophilus amargosae</name>
    <dbReference type="NCBI Taxonomy" id="1296565"/>
    <lineage>
        <taxon>Bacteria</taxon>
        <taxon>Bacillati</taxon>
        <taxon>Actinomycetota</taxon>
        <taxon>Actinomycetes</taxon>
        <taxon>Geodermatophilales</taxon>
        <taxon>Geodermatophilaceae</taxon>
        <taxon>Geodermatophilus</taxon>
    </lineage>
</organism>
<dbReference type="EMBL" id="FPBA01000005">
    <property type="protein sequence ID" value="SFT62965.1"/>
    <property type="molecule type" value="Genomic_DNA"/>
</dbReference>
<dbReference type="OrthoDB" id="9762169at2"/>
<dbReference type="PANTHER" id="PTHR43289">
    <property type="entry name" value="MITOGEN-ACTIVATED PROTEIN KINASE KINASE KINASE 20-RELATED"/>
    <property type="match status" value="1"/>
</dbReference>
<evidence type="ECO:0000256" key="5">
    <source>
        <dbReference type="ARBA" id="ARBA00022777"/>
    </source>
</evidence>
<dbReference type="SUPFAM" id="SSF56112">
    <property type="entry name" value="Protein kinase-like (PK-like)"/>
    <property type="match status" value="1"/>
</dbReference>
<dbReference type="InterPro" id="IPR000719">
    <property type="entry name" value="Prot_kinase_dom"/>
</dbReference>
<feature type="domain" description="Protein kinase" evidence="10">
    <location>
        <begin position="8"/>
        <end position="272"/>
    </location>
</feature>
<dbReference type="STRING" id="1296565.SAMN05660657_02039"/>
<keyword evidence="9" id="KW-1133">Transmembrane helix</keyword>
<dbReference type="PROSITE" id="PS50011">
    <property type="entry name" value="PROTEIN_KINASE_DOM"/>
    <property type="match status" value="1"/>
</dbReference>
<evidence type="ECO:0000256" key="7">
    <source>
        <dbReference type="PROSITE-ProRule" id="PRU10141"/>
    </source>
</evidence>
<dbReference type="InterPro" id="IPR008271">
    <property type="entry name" value="Ser/Thr_kinase_AS"/>
</dbReference>
<protein>
    <recommendedName>
        <fullName evidence="1">non-specific serine/threonine protein kinase</fullName>
        <ecNumber evidence="1">2.7.11.1</ecNumber>
    </recommendedName>
</protein>
<keyword evidence="9" id="KW-0812">Transmembrane</keyword>
<feature type="binding site" evidence="7">
    <location>
        <position position="37"/>
    </location>
    <ligand>
        <name>ATP</name>
        <dbReference type="ChEBI" id="CHEBI:30616"/>
    </ligand>
</feature>
<dbReference type="EC" id="2.7.11.1" evidence="1"/>
<dbReference type="Gene3D" id="3.30.200.20">
    <property type="entry name" value="Phosphorylase Kinase, domain 1"/>
    <property type="match status" value="1"/>
</dbReference>
<evidence type="ECO:0000256" key="8">
    <source>
        <dbReference type="SAM" id="MobiDB-lite"/>
    </source>
</evidence>
<sequence>MGARIGGYEVVRRLGAGGMGSVYLARHPNLPKDVALKVLGPAYAASPEFRARFAREAELLSRLDHPNVAGVRDRGEDQGVVFMVMDLVPGPDLDAVLAAQGPLRPERAVAVVEGVAAGLDHAHDQGLVHRDVKPANVLLRDEGTPSERAVVTDFGIARDLAAAGLTRTGEAVLTYAYAAPEQLSGVPVDRRVDVYALGAVLFELLTGRRAFDAADPLVLTYAALHGPVPDPRGLRPGLPPALAEVCVRAMAKDPGARFATAGALAAAARAALQRAPETIVGTTPAPPPPDPAAGTSPEPARALPSGVRGREFAAEAGRERPRRRRRAAVLAALALVLAAAGGIGWVVWSGSDGASGTGTGASPTASVGTSAGGGDGASGETAGGGPAAPPPAPAVGTCLDAGGAATSCDVAHAAEVIATDGTCDAEVLLAHLGGVAGEDVLRSSVAPVTRTVGGAPVCVVDVPADASPGPARDVLLGSTDDAWRRCGDRAGREVSCGAPHTTEVVAEAAAGETLDCRARAGAYLGRPFDQVDAELRFLPEDTGCVVEVRGENVLVGSLRGLGADALPIEAAG</sequence>
<keyword evidence="4 7" id="KW-0547">Nucleotide-binding</keyword>
<keyword evidence="12" id="KW-1185">Reference proteome</keyword>
<dbReference type="GO" id="GO:0004674">
    <property type="term" value="F:protein serine/threonine kinase activity"/>
    <property type="evidence" value="ECO:0007669"/>
    <property type="project" value="UniProtKB-KW"/>
</dbReference>
<evidence type="ECO:0000256" key="2">
    <source>
        <dbReference type="ARBA" id="ARBA00022527"/>
    </source>
</evidence>
<dbReference type="Proteomes" id="UP000199546">
    <property type="component" value="Unassembled WGS sequence"/>
</dbReference>
<proteinExistence type="predicted"/>
<dbReference type="PROSITE" id="PS00107">
    <property type="entry name" value="PROTEIN_KINASE_ATP"/>
    <property type="match status" value="1"/>
</dbReference>
<keyword evidence="3" id="KW-0808">Transferase</keyword>